<proteinExistence type="predicted"/>
<dbReference type="Proteomes" id="UP000470771">
    <property type="component" value="Unassembled WGS sequence"/>
</dbReference>
<accession>A0A6N9NGA0</accession>
<dbReference type="Gene3D" id="1.20.120.520">
    <property type="entry name" value="nmb1532 protein domain like"/>
    <property type="match status" value="1"/>
</dbReference>
<dbReference type="EMBL" id="WWNE01000005">
    <property type="protein sequence ID" value="NBG65666.1"/>
    <property type="molecule type" value="Genomic_DNA"/>
</dbReference>
<keyword evidence="1" id="KW-0175">Coiled coil</keyword>
<dbReference type="AlphaFoldDB" id="A0A6N9NGA0"/>
<feature type="domain" description="Hemerythrin-like" evidence="2">
    <location>
        <begin position="18"/>
        <end position="93"/>
    </location>
</feature>
<dbReference type="RefSeq" id="WP_160632614.1">
    <property type="nucleotide sequence ID" value="NZ_WWNE01000005.1"/>
</dbReference>
<dbReference type="InterPro" id="IPR012312">
    <property type="entry name" value="Hemerythrin-like"/>
</dbReference>
<keyword evidence="4" id="KW-1185">Reference proteome</keyword>
<organism evidence="3 4">
    <name type="scientific">Acidiluteibacter ferrifornacis</name>
    <dbReference type="NCBI Taxonomy" id="2692424"/>
    <lineage>
        <taxon>Bacteria</taxon>
        <taxon>Pseudomonadati</taxon>
        <taxon>Bacteroidota</taxon>
        <taxon>Flavobacteriia</taxon>
        <taxon>Flavobacteriales</taxon>
        <taxon>Cryomorphaceae</taxon>
        <taxon>Acidiluteibacter</taxon>
    </lineage>
</organism>
<sequence length="154" mass="18609">MEERKPIKRHISLQPLSREHHQGLLLCMKIRKGLAKKVALDRISNYVQWFYEEYLEEHFRAEESSVFPILGNHHELIKRALAEHRRLIRLIENRENLERSLHAFEEELEKHIRFEERVLFNEIQSIATPEQLKVLEKVLSEGTICDNWSDQFWK</sequence>
<name>A0A6N9NGA0_9FLAO</name>
<gene>
    <name evidence="3" type="ORF">GQN54_06025</name>
</gene>
<evidence type="ECO:0000313" key="4">
    <source>
        <dbReference type="Proteomes" id="UP000470771"/>
    </source>
</evidence>
<comment type="caution">
    <text evidence="3">The sequence shown here is derived from an EMBL/GenBank/DDBJ whole genome shotgun (WGS) entry which is preliminary data.</text>
</comment>
<evidence type="ECO:0000256" key="1">
    <source>
        <dbReference type="SAM" id="Coils"/>
    </source>
</evidence>
<feature type="coiled-coil region" evidence="1">
    <location>
        <begin position="87"/>
        <end position="114"/>
    </location>
</feature>
<dbReference type="Pfam" id="PF01814">
    <property type="entry name" value="Hemerythrin"/>
    <property type="match status" value="1"/>
</dbReference>
<protein>
    <submittedName>
        <fullName evidence="3">Hemerythrin domain-containing protein</fullName>
    </submittedName>
</protein>
<reference evidence="3 4" key="1">
    <citation type="submission" date="2019-12" db="EMBL/GenBank/DDBJ databases">
        <authorList>
            <person name="Zhao J."/>
        </authorList>
    </citation>
    <scope>NUCLEOTIDE SEQUENCE [LARGE SCALE GENOMIC DNA]</scope>
    <source>
        <strain evidence="3 4">S-15</strain>
    </source>
</reference>
<evidence type="ECO:0000313" key="3">
    <source>
        <dbReference type="EMBL" id="NBG65666.1"/>
    </source>
</evidence>
<evidence type="ECO:0000259" key="2">
    <source>
        <dbReference type="Pfam" id="PF01814"/>
    </source>
</evidence>